<keyword evidence="2" id="KW-1185">Reference proteome</keyword>
<dbReference type="RefSeq" id="WP_145267414.1">
    <property type="nucleotide sequence ID" value="NZ_CP036426.1"/>
</dbReference>
<accession>A0A518GWQ2</accession>
<evidence type="ECO:0000313" key="1">
    <source>
        <dbReference type="EMBL" id="QDV32982.1"/>
    </source>
</evidence>
<protein>
    <submittedName>
        <fullName evidence="1">Uncharacterized protein</fullName>
    </submittedName>
</protein>
<evidence type="ECO:0000313" key="2">
    <source>
        <dbReference type="Proteomes" id="UP000317835"/>
    </source>
</evidence>
<sequence>MYFEVVGEITDVETIAAGPSIRELPRLRRAYSSGRWQERKGLARVHLDDGSIHHAEVHWYEAHGVGRVELNIKRFLDDSP</sequence>
<name>A0A518GWQ2_9BACT</name>
<gene>
    <name evidence="1" type="ORF">ElP_08240</name>
</gene>
<dbReference type="KEGG" id="tpla:ElP_08240"/>
<organism evidence="1 2">
    <name type="scientific">Tautonia plasticadhaerens</name>
    <dbReference type="NCBI Taxonomy" id="2527974"/>
    <lineage>
        <taxon>Bacteria</taxon>
        <taxon>Pseudomonadati</taxon>
        <taxon>Planctomycetota</taxon>
        <taxon>Planctomycetia</taxon>
        <taxon>Isosphaerales</taxon>
        <taxon>Isosphaeraceae</taxon>
        <taxon>Tautonia</taxon>
    </lineage>
</organism>
<dbReference type="OrthoDB" id="5771029at2"/>
<proteinExistence type="predicted"/>
<reference evidence="1 2" key="1">
    <citation type="submission" date="2019-02" db="EMBL/GenBank/DDBJ databases">
        <title>Deep-cultivation of Planctomycetes and their phenomic and genomic characterization uncovers novel biology.</title>
        <authorList>
            <person name="Wiegand S."/>
            <person name="Jogler M."/>
            <person name="Boedeker C."/>
            <person name="Pinto D."/>
            <person name="Vollmers J."/>
            <person name="Rivas-Marin E."/>
            <person name="Kohn T."/>
            <person name="Peeters S.H."/>
            <person name="Heuer A."/>
            <person name="Rast P."/>
            <person name="Oberbeckmann S."/>
            <person name="Bunk B."/>
            <person name="Jeske O."/>
            <person name="Meyerdierks A."/>
            <person name="Storesund J.E."/>
            <person name="Kallscheuer N."/>
            <person name="Luecker S."/>
            <person name="Lage O.M."/>
            <person name="Pohl T."/>
            <person name="Merkel B.J."/>
            <person name="Hornburger P."/>
            <person name="Mueller R.-W."/>
            <person name="Bruemmer F."/>
            <person name="Labrenz M."/>
            <person name="Spormann A.M."/>
            <person name="Op den Camp H."/>
            <person name="Overmann J."/>
            <person name="Amann R."/>
            <person name="Jetten M.S.M."/>
            <person name="Mascher T."/>
            <person name="Medema M.H."/>
            <person name="Devos D.P."/>
            <person name="Kaster A.-K."/>
            <person name="Ovreas L."/>
            <person name="Rohde M."/>
            <person name="Galperin M.Y."/>
            <person name="Jogler C."/>
        </authorList>
    </citation>
    <scope>NUCLEOTIDE SEQUENCE [LARGE SCALE GENOMIC DNA]</scope>
    <source>
        <strain evidence="1 2">ElP</strain>
    </source>
</reference>
<dbReference type="Proteomes" id="UP000317835">
    <property type="component" value="Chromosome"/>
</dbReference>
<dbReference type="EMBL" id="CP036426">
    <property type="protein sequence ID" value="QDV32982.1"/>
    <property type="molecule type" value="Genomic_DNA"/>
</dbReference>
<dbReference type="AlphaFoldDB" id="A0A518GWQ2"/>